<dbReference type="EMBL" id="JAGZSV010000177">
    <property type="protein sequence ID" value="MBS6941396.1"/>
    <property type="molecule type" value="Genomic_DNA"/>
</dbReference>
<dbReference type="PANTHER" id="PTHR43013:SF1">
    <property type="entry name" value="GLUTAMYL-TRNA REDUCTASE"/>
    <property type="match status" value="1"/>
</dbReference>
<protein>
    <recommendedName>
        <fullName evidence="3">Glutamyl-tRNA reductase</fullName>
    </recommendedName>
</protein>
<gene>
    <name evidence="1" type="ORF">KH142_07985</name>
</gene>
<comment type="caution">
    <text evidence="1">The sequence shown here is derived from an EMBL/GenBank/DDBJ whole genome shotgun (WGS) entry which is preliminary data.</text>
</comment>
<dbReference type="InterPro" id="IPR036343">
    <property type="entry name" value="GluRdtase_N_sf"/>
</dbReference>
<evidence type="ECO:0000313" key="1">
    <source>
        <dbReference type="EMBL" id="MBS6941396.1"/>
    </source>
</evidence>
<dbReference type="AlphaFoldDB" id="A0A943UV01"/>
<evidence type="ECO:0000313" key="2">
    <source>
        <dbReference type="Proteomes" id="UP000727506"/>
    </source>
</evidence>
<name>A0A943UV01_9ACTN</name>
<organism evidence="1 2">
    <name type="scientific">Slackia piriformis</name>
    <dbReference type="NCBI Taxonomy" id="626934"/>
    <lineage>
        <taxon>Bacteria</taxon>
        <taxon>Bacillati</taxon>
        <taxon>Actinomycetota</taxon>
        <taxon>Coriobacteriia</taxon>
        <taxon>Eggerthellales</taxon>
        <taxon>Eggerthellaceae</taxon>
        <taxon>Slackia</taxon>
    </lineage>
</organism>
<proteinExistence type="predicted"/>
<dbReference type="GO" id="GO:0008883">
    <property type="term" value="F:glutamyl-tRNA reductase activity"/>
    <property type="evidence" value="ECO:0007669"/>
    <property type="project" value="InterPro"/>
</dbReference>
<dbReference type="PANTHER" id="PTHR43013">
    <property type="entry name" value="GLUTAMYL-TRNA REDUCTASE"/>
    <property type="match status" value="1"/>
</dbReference>
<dbReference type="SUPFAM" id="SSF69742">
    <property type="entry name" value="Glutamyl tRNA-reductase catalytic, N-terminal domain"/>
    <property type="match status" value="1"/>
</dbReference>
<accession>A0A943UV01</accession>
<sequence>MRIAMMGIARERAAGEVWRKASAVRAENLEAFLAEDPDVEEAAAIIGSGGFEVYAVFCEGLDAFARLCASVAECLSCSPSRTMSGSYFAEGADAVMHLFSAASGAESYFSEDASFARMAADALATGGHGAARPILESLFEEALHVGALAGGTAQARDVEEALRTAFGFAGRIFEGMRGRRVLAVGSSALGDALVARACDQGAAACSADCGTGVWVGAMAQADIVVFSAAFADGPVGASTMRAVRRMRRGRMSILFDFADPPAVDASASVVDGVFACTLSDLFESSGESERAGRERRCGVLRSLRARSLAFERRIGEERAAEGGVEPHVRGE</sequence>
<reference evidence="1" key="1">
    <citation type="submission" date="2021-02" db="EMBL/GenBank/DDBJ databases">
        <title>Infant gut strain persistence is associated with maternal origin, phylogeny, and functional potential including surface adhesion and iron acquisition.</title>
        <authorList>
            <person name="Lou Y.C."/>
        </authorList>
    </citation>
    <scope>NUCLEOTIDE SEQUENCE</scope>
    <source>
        <strain evidence="1">L2_039_000G1_dasL2_039_000G1_concoct_11</strain>
    </source>
</reference>
<evidence type="ECO:0008006" key="3">
    <source>
        <dbReference type="Google" id="ProtNLM"/>
    </source>
</evidence>
<dbReference type="GO" id="GO:0019353">
    <property type="term" value="P:protoporphyrinogen IX biosynthetic process from glutamate"/>
    <property type="evidence" value="ECO:0007669"/>
    <property type="project" value="TreeGrafter"/>
</dbReference>
<dbReference type="GO" id="GO:0050661">
    <property type="term" value="F:NADP binding"/>
    <property type="evidence" value="ECO:0007669"/>
    <property type="project" value="InterPro"/>
</dbReference>
<dbReference type="Proteomes" id="UP000727506">
    <property type="component" value="Unassembled WGS sequence"/>
</dbReference>
<dbReference type="Gene3D" id="3.30.460.30">
    <property type="entry name" value="Glutamyl-tRNA reductase, N-terminal domain"/>
    <property type="match status" value="1"/>
</dbReference>